<accession>B4HGC8</accession>
<proteinExistence type="predicted"/>
<feature type="compositionally biased region" description="Low complexity" evidence="2">
    <location>
        <begin position="369"/>
        <end position="378"/>
    </location>
</feature>
<evidence type="ECO:0000313" key="3">
    <source>
        <dbReference type="EMBL" id="EDW42376.1"/>
    </source>
</evidence>
<evidence type="ECO:0000256" key="2">
    <source>
        <dbReference type="SAM" id="MobiDB-lite"/>
    </source>
</evidence>
<dbReference type="InterPro" id="IPR029717">
    <property type="entry name" value="FAM193"/>
</dbReference>
<protein>
    <submittedName>
        <fullName evidence="3">GM24073</fullName>
    </submittedName>
</protein>
<name>B4HGC8_DROSE</name>
<feature type="compositionally biased region" description="Basic residues" evidence="2">
    <location>
        <begin position="1137"/>
        <end position="1152"/>
    </location>
</feature>
<keyword evidence="4" id="KW-1185">Reference proteome</keyword>
<feature type="compositionally biased region" description="Basic residues" evidence="2">
    <location>
        <begin position="851"/>
        <end position="860"/>
    </location>
</feature>
<feature type="region of interest" description="Disordered" evidence="2">
    <location>
        <begin position="838"/>
        <end position="861"/>
    </location>
</feature>
<reference evidence="3 4" key="1">
    <citation type="journal article" date="2007" name="Nature">
        <title>Evolution of genes and genomes on the Drosophila phylogeny.</title>
        <authorList>
            <consortium name="Drosophila 12 Genomes Consortium"/>
            <person name="Clark A.G."/>
            <person name="Eisen M.B."/>
            <person name="Smith D.R."/>
            <person name="Bergman C.M."/>
            <person name="Oliver B."/>
            <person name="Markow T.A."/>
            <person name="Kaufman T.C."/>
            <person name="Kellis M."/>
            <person name="Gelbart W."/>
            <person name="Iyer V.N."/>
            <person name="Pollard D.A."/>
            <person name="Sackton T.B."/>
            <person name="Larracuente A.M."/>
            <person name="Singh N.D."/>
            <person name="Abad J.P."/>
            <person name="Abt D.N."/>
            <person name="Adryan B."/>
            <person name="Aguade M."/>
            <person name="Akashi H."/>
            <person name="Anderson W.W."/>
            <person name="Aquadro C.F."/>
            <person name="Ardell D.H."/>
            <person name="Arguello R."/>
            <person name="Artieri C.G."/>
            <person name="Barbash D.A."/>
            <person name="Barker D."/>
            <person name="Barsanti P."/>
            <person name="Batterham P."/>
            <person name="Batzoglou S."/>
            <person name="Begun D."/>
            <person name="Bhutkar A."/>
            <person name="Blanco E."/>
            <person name="Bosak S.A."/>
            <person name="Bradley R.K."/>
            <person name="Brand A.D."/>
            <person name="Brent M.R."/>
            <person name="Brooks A.N."/>
            <person name="Brown R.H."/>
            <person name="Butlin R.K."/>
            <person name="Caggese C."/>
            <person name="Calvi B.R."/>
            <person name="Bernardo de Carvalho A."/>
            <person name="Caspi A."/>
            <person name="Castrezana S."/>
            <person name="Celniker S.E."/>
            <person name="Chang J.L."/>
            <person name="Chapple C."/>
            <person name="Chatterji S."/>
            <person name="Chinwalla A."/>
            <person name="Civetta A."/>
            <person name="Clifton S.W."/>
            <person name="Comeron J.M."/>
            <person name="Costello J.C."/>
            <person name="Coyne J.A."/>
            <person name="Daub J."/>
            <person name="David R.G."/>
            <person name="Delcher A.L."/>
            <person name="Delehaunty K."/>
            <person name="Do C.B."/>
            <person name="Ebling H."/>
            <person name="Edwards K."/>
            <person name="Eickbush T."/>
            <person name="Evans J.D."/>
            <person name="Filipski A."/>
            <person name="Findeiss S."/>
            <person name="Freyhult E."/>
            <person name="Fulton L."/>
            <person name="Fulton R."/>
            <person name="Garcia A.C."/>
            <person name="Gardiner A."/>
            <person name="Garfield D.A."/>
            <person name="Garvin B.E."/>
            <person name="Gibson G."/>
            <person name="Gilbert D."/>
            <person name="Gnerre S."/>
            <person name="Godfrey J."/>
            <person name="Good R."/>
            <person name="Gotea V."/>
            <person name="Gravely B."/>
            <person name="Greenberg A.J."/>
            <person name="Griffiths-Jones S."/>
            <person name="Gross S."/>
            <person name="Guigo R."/>
            <person name="Gustafson E.A."/>
            <person name="Haerty W."/>
            <person name="Hahn M.W."/>
            <person name="Halligan D.L."/>
            <person name="Halpern A.L."/>
            <person name="Halter G.M."/>
            <person name="Han M.V."/>
            <person name="Heger A."/>
            <person name="Hillier L."/>
            <person name="Hinrichs A.S."/>
            <person name="Holmes I."/>
            <person name="Hoskins R.A."/>
            <person name="Hubisz M.J."/>
            <person name="Hultmark D."/>
            <person name="Huntley M.A."/>
            <person name="Jaffe D.B."/>
            <person name="Jagadeeshan S."/>
            <person name="Jeck W.R."/>
            <person name="Johnson J."/>
            <person name="Jones C.D."/>
            <person name="Jordan W.C."/>
            <person name="Karpen G.H."/>
            <person name="Kataoka E."/>
            <person name="Keightley P.D."/>
            <person name="Kheradpour P."/>
            <person name="Kirkness E.F."/>
            <person name="Koerich L.B."/>
            <person name="Kristiansen K."/>
            <person name="Kudrna D."/>
            <person name="Kulathinal R.J."/>
            <person name="Kumar S."/>
            <person name="Kwok R."/>
            <person name="Lander E."/>
            <person name="Langley C.H."/>
            <person name="Lapoint R."/>
            <person name="Lazzaro B.P."/>
            <person name="Lee S.J."/>
            <person name="Levesque L."/>
            <person name="Li R."/>
            <person name="Lin C.F."/>
            <person name="Lin M.F."/>
            <person name="Lindblad-Toh K."/>
            <person name="Llopart A."/>
            <person name="Long M."/>
            <person name="Low L."/>
            <person name="Lozovsky E."/>
            <person name="Lu J."/>
            <person name="Luo M."/>
            <person name="Machado C.A."/>
            <person name="Makalowski W."/>
            <person name="Marzo M."/>
            <person name="Matsuda M."/>
            <person name="Matzkin L."/>
            <person name="McAllister B."/>
            <person name="McBride C.S."/>
            <person name="McKernan B."/>
            <person name="McKernan K."/>
            <person name="Mendez-Lago M."/>
            <person name="Minx P."/>
            <person name="Mollenhauer M.U."/>
            <person name="Montooth K."/>
            <person name="Mount S.M."/>
            <person name="Mu X."/>
            <person name="Myers E."/>
            <person name="Negre B."/>
            <person name="Newfeld S."/>
            <person name="Nielsen R."/>
            <person name="Noor M.A."/>
            <person name="O'Grady P."/>
            <person name="Pachter L."/>
            <person name="Papaceit M."/>
            <person name="Parisi M.J."/>
            <person name="Parisi M."/>
            <person name="Parts L."/>
            <person name="Pedersen J.S."/>
            <person name="Pesole G."/>
            <person name="Phillippy A.M."/>
            <person name="Ponting C.P."/>
            <person name="Pop M."/>
            <person name="Porcelli D."/>
            <person name="Powell J.R."/>
            <person name="Prohaska S."/>
            <person name="Pruitt K."/>
            <person name="Puig M."/>
            <person name="Quesneville H."/>
            <person name="Ram K.R."/>
            <person name="Rand D."/>
            <person name="Rasmussen M.D."/>
            <person name="Reed L.K."/>
            <person name="Reenan R."/>
            <person name="Reily A."/>
            <person name="Remington K.A."/>
            <person name="Rieger T.T."/>
            <person name="Ritchie M.G."/>
            <person name="Robin C."/>
            <person name="Rogers Y.H."/>
            <person name="Rohde C."/>
            <person name="Rozas J."/>
            <person name="Rubenfield M.J."/>
            <person name="Ruiz A."/>
            <person name="Russo S."/>
            <person name="Salzberg S.L."/>
            <person name="Sanchez-Gracia A."/>
            <person name="Saranga D.J."/>
            <person name="Sato H."/>
            <person name="Schaeffer S.W."/>
            <person name="Schatz M.C."/>
            <person name="Schlenke T."/>
            <person name="Schwartz R."/>
            <person name="Segarra C."/>
            <person name="Singh R.S."/>
            <person name="Sirot L."/>
            <person name="Sirota M."/>
            <person name="Sisneros N.B."/>
            <person name="Smith C.D."/>
            <person name="Smith T.F."/>
            <person name="Spieth J."/>
            <person name="Stage D.E."/>
            <person name="Stark A."/>
            <person name="Stephan W."/>
            <person name="Strausberg R.L."/>
            <person name="Strempel S."/>
            <person name="Sturgill D."/>
            <person name="Sutton G."/>
            <person name="Sutton G.G."/>
            <person name="Tao W."/>
            <person name="Teichmann S."/>
            <person name="Tobari Y.N."/>
            <person name="Tomimura Y."/>
            <person name="Tsolas J.M."/>
            <person name="Valente V.L."/>
            <person name="Venter E."/>
            <person name="Venter J.C."/>
            <person name="Vicario S."/>
            <person name="Vieira F.G."/>
            <person name="Vilella A.J."/>
            <person name="Villasante A."/>
            <person name="Walenz B."/>
            <person name="Wang J."/>
            <person name="Wasserman M."/>
            <person name="Watts T."/>
            <person name="Wilson D."/>
            <person name="Wilson R.K."/>
            <person name="Wing R.A."/>
            <person name="Wolfner M.F."/>
            <person name="Wong A."/>
            <person name="Wong G.K."/>
            <person name="Wu C.I."/>
            <person name="Wu G."/>
            <person name="Yamamoto D."/>
            <person name="Yang H.P."/>
            <person name="Yang S.P."/>
            <person name="Yorke J.A."/>
            <person name="Yoshida K."/>
            <person name="Zdobnov E."/>
            <person name="Zhang P."/>
            <person name="Zhang Y."/>
            <person name="Zimin A.V."/>
            <person name="Baldwin J."/>
            <person name="Abdouelleil A."/>
            <person name="Abdulkadir J."/>
            <person name="Abebe A."/>
            <person name="Abera B."/>
            <person name="Abreu J."/>
            <person name="Acer S.C."/>
            <person name="Aftuck L."/>
            <person name="Alexander A."/>
            <person name="An P."/>
            <person name="Anderson E."/>
            <person name="Anderson S."/>
            <person name="Arachi H."/>
            <person name="Azer M."/>
            <person name="Bachantsang P."/>
            <person name="Barry A."/>
            <person name="Bayul T."/>
            <person name="Berlin A."/>
            <person name="Bessette D."/>
            <person name="Bloom T."/>
            <person name="Blye J."/>
            <person name="Boguslavskiy L."/>
            <person name="Bonnet C."/>
            <person name="Boukhgalter B."/>
            <person name="Bourzgui I."/>
            <person name="Brown A."/>
            <person name="Cahill P."/>
            <person name="Channer S."/>
            <person name="Cheshatsang Y."/>
            <person name="Chuda L."/>
            <person name="Citroen M."/>
            <person name="Collymore A."/>
            <person name="Cooke P."/>
            <person name="Costello M."/>
            <person name="D'Aco K."/>
            <person name="Daza R."/>
            <person name="De Haan G."/>
            <person name="DeGray S."/>
            <person name="DeMaso C."/>
            <person name="Dhargay N."/>
            <person name="Dooley K."/>
            <person name="Dooley E."/>
            <person name="Doricent M."/>
            <person name="Dorje P."/>
            <person name="Dorjee K."/>
            <person name="Dupes A."/>
            <person name="Elong R."/>
            <person name="Falk J."/>
            <person name="Farina A."/>
            <person name="Faro S."/>
            <person name="Ferguson D."/>
            <person name="Fisher S."/>
            <person name="Foley C.D."/>
            <person name="Franke A."/>
            <person name="Friedrich D."/>
            <person name="Gadbois L."/>
            <person name="Gearin G."/>
            <person name="Gearin C.R."/>
            <person name="Giannoukos G."/>
            <person name="Goode T."/>
            <person name="Graham J."/>
            <person name="Grandbois E."/>
            <person name="Grewal S."/>
            <person name="Gyaltsen K."/>
            <person name="Hafez N."/>
            <person name="Hagos B."/>
            <person name="Hall J."/>
            <person name="Henson C."/>
            <person name="Hollinger A."/>
            <person name="Honan T."/>
            <person name="Huard M.D."/>
            <person name="Hughes L."/>
            <person name="Hurhula B."/>
            <person name="Husby M.E."/>
            <person name="Kamat A."/>
            <person name="Kanga B."/>
            <person name="Kashin S."/>
            <person name="Khazanovich D."/>
            <person name="Kisner P."/>
            <person name="Lance K."/>
            <person name="Lara M."/>
            <person name="Lee W."/>
            <person name="Lennon N."/>
            <person name="Letendre F."/>
            <person name="LeVine R."/>
            <person name="Lipovsky A."/>
            <person name="Liu X."/>
            <person name="Liu J."/>
            <person name="Liu S."/>
            <person name="Lokyitsang T."/>
            <person name="Lokyitsang Y."/>
            <person name="Lubonja R."/>
            <person name="Lui A."/>
            <person name="MacDonald P."/>
            <person name="Magnisalis V."/>
            <person name="Maru K."/>
            <person name="Matthews C."/>
            <person name="McCusker W."/>
            <person name="McDonough S."/>
            <person name="Mehta T."/>
            <person name="Meldrim J."/>
            <person name="Meneus L."/>
            <person name="Mihai O."/>
            <person name="Mihalev A."/>
            <person name="Mihova T."/>
            <person name="Mittelman R."/>
            <person name="Mlenga V."/>
            <person name="Montmayeur A."/>
            <person name="Mulrain L."/>
            <person name="Navidi A."/>
            <person name="Naylor J."/>
            <person name="Negash T."/>
            <person name="Nguyen T."/>
            <person name="Nguyen N."/>
            <person name="Nicol R."/>
            <person name="Norbu C."/>
            <person name="Norbu N."/>
            <person name="Novod N."/>
            <person name="O'Neill B."/>
            <person name="Osman S."/>
            <person name="Markiewicz E."/>
            <person name="Oyono O.L."/>
            <person name="Patti C."/>
            <person name="Phunkhang P."/>
            <person name="Pierre F."/>
            <person name="Priest M."/>
            <person name="Raghuraman S."/>
            <person name="Rege F."/>
            <person name="Reyes R."/>
            <person name="Rise C."/>
            <person name="Rogov P."/>
            <person name="Ross K."/>
            <person name="Ryan E."/>
            <person name="Settipalli S."/>
            <person name="Shea T."/>
            <person name="Sherpa N."/>
            <person name="Shi L."/>
            <person name="Shih D."/>
            <person name="Sparrow T."/>
            <person name="Spaulding J."/>
            <person name="Stalker J."/>
            <person name="Stange-Thomann N."/>
            <person name="Stavropoulos S."/>
            <person name="Stone C."/>
            <person name="Strader C."/>
            <person name="Tesfaye S."/>
            <person name="Thomson T."/>
            <person name="Thoulutsang Y."/>
            <person name="Thoulutsang D."/>
            <person name="Topham K."/>
            <person name="Topping I."/>
            <person name="Tsamla T."/>
            <person name="Vassiliev H."/>
            <person name="Vo A."/>
            <person name="Wangchuk T."/>
            <person name="Wangdi T."/>
            <person name="Weiand M."/>
            <person name="Wilkinson J."/>
            <person name="Wilson A."/>
            <person name="Yadav S."/>
            <person name="Young G."/>
            <person name="Yu Q."/>
            <person name="Zembek L."/>
            <person name="Zhong D."/>
            <person name="Zimmer A."/>
            <person name="Zwirko Z."/>
            <person name="Jaffe D.B."/>
            <person name="Alvarez P."/>
            <person name="Brockman W."/>
            <person name="Butler J."/>
            <person name="Chin C."/>
            <person name="Gnerre S."/>
            <person name="Grabherr M."/>
            <person name="Kleber M."/>
            <person name="Mauceli E."/>
            <person name="MacCallum I."/>
        </authorList>
    </citation>
    <scope>NUCLEOTIDE SEQUENCE [LARGE SCALE GENOMIC DNA]</scope>
    <source>
        <strain evidence="4">Rob3c / Tucson 14021-0248.25</strain>
    </source>
</reference>
<feature type="region of interest" description="Disordered" evidence="2">
    <location>
        <begin position="608"/>
        <end position="645"/>
    </location>
</feature>
<gene>
    <name evidence="3" type="primary">Dsec\GM24073</name>
    <name evidence="3" type="ORF">Dsec_GM24073</name>
</gene>
<sequence>MADQVAHTKETDADEPLVNGELPMEEAPPSCCHVMSLSSMDVDVDAEGDVDATASSSCVATATQLNSSPPPAGVQQAKPARSSSPPCQLLERLNFPDGNIINTLHTILALPPFDPYAPAPKAETVYKEVVSLMQWSQREDNAIELELSDKLLHECEHKGGDPNDETRSYLMAIENMRLFSEDPKNPLRDADGQLRAITNLAFIFVKHRKEEFFTFCSCKECLEYRETIMAIMMDQFKAAHMVVMLLDVLIKAYSPMLKNDAAYNKFEKLLECNKEIYWITSGYLYDKNAEYLDFIDDTAISDNMILVLFSAMNCKCITCSIAGTPLRPRQAGHCAKCTTLGIVVKDPKLMKSKILSTCTSDEAKHNAAIAATTSSSTAHQQRRTSDLPEDESPTGSASSGSVFRRQAETSDTLRTTYHIAWAVFQHLATRKRYRHETIEPQFICGENCRVSACQLARKILSNQLSPLLTKYLLRCFQPLSFTREELRSTIPSLMFFNRKLAPSPAELQELRNQHYVYKTYWTFVLSIYANFFVKFNSSSTDFGHLELLKGDLRLRLNSVVGDKEDNRFEQFLAQVIGFTLGDANIEKLQFGVDQLMMLHDSQIIKRTKPDSTTGLSGAKSKIGESNVPQSVGKNGEVGGNKKSKEKMRKCCSDYADIGEPCKENHSKKRVKKECNHARFNETRDRLRKKLSQIVNERKTKSTEEATPSKTKCIKPEPVAVPAPAAIPPKRPPSPFNPPKLPAVLAVAALDRICREVHEDDDSLLRLDSLCKSLQRHTDATDASAAAAALAAFKHGSGIPADYSKEDMMQDFAEFLGTYTYTREQDQQRWINETLNFIEGKSQQPHTANPKKAAKKAKQKMRKEEEKRIKELEDLRCQFLDIYFKEFIDKYEMKALTAAGGRKKEKKRIGELEANIKNLQRAKAKVETVILELIATVKQTNSEFKFSYLPTKQQQLAKMAQLEEILNGGPTTATAEPVRQEPPQQSAPQYPEFSSNASFYHPPGLGQQNTPVCFAPPQQSQHPPQLSRDVIAAMAASSITADPSKRIVTIRRVQLPHPGAEQQVTVVAKGSAPHEDKLLYTFVNGHMVASGPIQPEEIAPGHATVPAPAPSVPEKSAKGQEERGLSELPQQQQLRLRQQQRRQQKLRRSKKPS</sequence>
<feature type="region of interest" description="Disordered" evidence="2">
    <location>
        <begin position="369"/>
        <end position="405"/>
    </location>
</feature>
<dbReference type="Proteomes" id="UP000001292">
    <property type="component" value="Unassembled WGS sequence"/>
</dbReference>
<feature type="region of interest" description="Disordered" evidence="2">
    <location>
        <begin position="1092"/>
        <end position="1152"/>
    </location>
</feature>
<feature type="region of interest" description="Disordered" evidence="2">
    <location>
        <begin position="1"/>
        <end position="20"/>
    </location>
</feature>
<organism evidence="4">
    <name type="scientific">Drosophila sechellia</name>
    <name type="common">Fruit fly</name>
    <dbReference type="NCBI Taxonomy" id="7238"/>
    <lineage>
        <taxon>Eukaryota</taxon>
        <taxon>Metazoa</taxon>
        <taxon>Ecdysozoa</taxon>
        <taxon>Arthropoda</taxon>
        <taxon>Hexapoda</taxon>
        <taxon>Insecta</taxon>
        <taxon>Pterygota</taxon>
        <taxon>Neoptera</taxon>
        <taxon>Endopterygota</taxon>
        <taxon>Diptera</taxon>
        <taxon>Brachycera</taxon>
        <taxon>Muscomorpha</taxon>
        <taxon>Ephydroidea</taxon>
        <taxon>Drosophilidae</taxon>
        <taxon>Drosophila</taxon>
        <taxon>Sophophora</taxon>
    </lineage>
</organism>
<feature type="compositionally biased region" description="Basic and acidic residues" evidence="2">
    <location>
        <begin position="1"/>
        <end position="11"/>
    </location>
</feature>
<dbReference type="HOGENOM" id="CLU_276380_0_0_1"/>
<dbReference type="PANTHER" id="PTHR15109">
    <property type="entry name" value="AGAP004327-PA"/>
    <property type="match status" value="1"/>
</dbReference>
<feature type="compositionally biased region" description="Basic and acidic residues" evidence="2">
    <location>
        <begin position="1114"/>
        <end position="1124"/>
    </location>
</feature>
<dbReference type="EMBL" id="CH480815">
    <property type="protein sequence ID" value="EDW42376.1"/>
    <property type="molecule type" value="Genomic_DNA"/>
</dbReference>
<evidence type="ECO:0000256" key="1">
    <source>
        <dbReference type="SAM" id="Coils"/>
    </source>
</evidence>
<dbReference type="PhylomeDB" id="B4HGC8"/>
<dbReference type="PANTHER" id="PTHR15109:SF4">
    <property type="entry name" value="FAM193 C-TERMINAL DOMAIN-CONTAINING PROTEIN"/>
    <property type="match status" value="1"/>
</dbReference>
<feature type="region of interest" description="Disordered" evidence="2">
    <location>
        <begin position="61"/>
        <end position="87"/>
    </location>
</feature>
<keyword evidence="1" id="KW-0175">Coiled coil</keyword>
<feature type="region of interest" description="Disordered" evidence="2">
    <location>
        <begin position="968"/>
        <end position="990"/>
    </location>
</feature>
<feature type="coiled-coil region" evidence="1">
    <location>
        <begin position="901"/>
        <end position="928"/>
    </location>
</feature>
<evidence type="ECO:0000313" key="4">
    <source>
        <dbReference type="Proteomes" id="UP000001292"/>
    </source>
</evidence>
<dbReference type="AlphaFoldDB" id="B4HGC8"/>
<feature type="compositionally biased region" description="Polar residues" evidence="2">
    <location>
        <begin position="981"/>
        <end position="990"/>
    </location>
</feature>